<dbReference type="EMBL" id="JBJQND010000017">
    <property type="protein sequence ID" value="KAL3842262.1"/>
    <property type="molecule type" value="Genomic_DNA"/>
</dbReference>
<name>A0ABD3TZM6_SINWO</name>
<feature type="coiled-coil region" evidence="1">
    <location>
        <begin position="35"/>
        <end position="94"/>
    </location>
</feature>
<feature type="non-terminal residue" evidence="2">
    <location>
        <position position="1"/>
    </location>
</feature>
<protein>
    <submittedName>
        <fullName evidence="2">Uncharacterized protein</fullName>
    </submittedName>
</protein>
<reference evidence="2 3" key="1">
    <citation type="submission" date="2024-11" db="EMBL/GenBank/DDBJ databases">
        <title>Chromosome-level genome assembly of the freshwater bivalve Anodonta woodiana.</title>
        <authorList>
            <person name="Chen X."/>
        </authorList>
    </citation>
    <scope>NUCLEOTIDE SEQUENCE [LARGE SCALE GENOMIC DNA]</scope>
    <source>
        <strain evidence="2">MN2024</strain>
        <tissue evidence="2">Gills</tissue>
    </source>
</reference>
<keyword evidence="1" id="KW-0175">Coiled coil</keyword>
<keyword evidence="3" id="KW-1185">Reference proteome</keyword>
<organism evidence="2 3">
    <name type="scientific">Sinanodonta woodiana</name>
    <name type="common">Chinese pond mussel</name>
    <name type="synonym">Anodonta woodiana</name>
    <dbReference type="NCBI Taxonomy" id="1069815"/>
    <lineage>
        <taxon>Eukaryota</taxon>
        <taxon>Metazoa</taxon>
        <taxon>Spiralia</taxon>
        <taxon>Lophotrochozoa</taxon>
        <taxon>Mollusca</taxon>
        <taxon>Bivalvia</taxon>
        <taxon>Autobranchia</taxon>
        <taxon>Heteroconchia</taxon>
        <taxon>Palaeoheterodonta</taxon>
        <taxon>Unionida</taxon>
        <taxon>Unionoidea</taxon>
        <taxon>Unionidae</taxon>
        <taxon>Unioninae</taxon>
        <taxon>Sinanodonta</taxon>
    </lineage>
</organism>
<gene>
    <name evidence="2" type="ORF">ACJMK2_020294</name>
</gene>
<sequence length="178" mass="20676">EKHLTVQIAKIIKNKEERATIDEFLATWKQKHEDYIKLTSEVKRNEELIKQQQDKLKKSQIAITENKKLIEQRMKEEEEIQKTLASDNHELERQLNEVYEIKKDMVPRIYNFDFDFDKLINPTPVNSVPNSPTVKPLTIDTTLANSAVVKPIINNFTPVNSVPNSPAPDKIREIKSVN</sequence>
<comment type="caution">
    <text evidence="2">The sequence shown here is derived from an EMBL/GenBank/DDBJ whole genome shotgun (WGS) entry which is preliminary data.</text>
</comment>
<proteinExistence type="predicted"/>
<evidence type="ECO:0000313" key="3">
    <source>
        <dbReference type="Proteomes" id="UP001634394"/>
    </source>
</evidence>
<evidence type="ECO:0000256" key="1">
    <source>
        <dbReference type="SAM" id="Coils"/>
    </source>
</evidence>
<evidence type="ECO:0000313" key="2">
    <source>
        <dbReference type="EMBL" id="KAL3842262.1"/>
    </source>
</evidence>
<accession>A0ABD3TZM6</accession>
<dbReference type="AlphaFoldDB" id="A0ABD3TZM6"/>
<dbReference type="Proteomes" id="UP001634394">
    <property type="component" value="Unassembled WGS sequence"/>
</dbReference>